<name>A0A4C2ECK1_9SACH</name>
<feature type="compositionally biased region" description="Polar residues" evidence="1">
    <location>
        <begin position="517"/>
        <end position="531"/>
    </location>
</feature>
<reference evidence="2 3" key="1">
    <citation type="submission" date="2019-01" db="EMBL/GenBank/DDBJ databases">
        <title>Draft Genome Sequencing of Zygosaccharomyces mellis Ca-7.</title>
        <authorList>
            <person name="Shiwa Y."/>
            <person name="Kanesaki Y."/>
            <person name="Ishige T."/>
            <person name="Mura K."/>
            <person name="Hori T."/>
            <person name="Tamura T."/>
        </authorList>
    </citation>
    <scope>NUCLEOTIDE SEQUENCE [LARGE SCALE GENOMIC DNA]</scope>
    <source>
        <strain evidence="2 3">Ca-7</strain>
    </source>
</reference>
<feature type="region of interest" description="Disordered" evidence="1">
    <location>
        <begin position="213"/>
        <end position="279"/>
    </location>
</feature>
<feature type="compositionally biased region" description="Polar residues" evidence="1">
    <location>
        <begin position="585"/>
        <end position="598"/>
    </location>
</feature>
<evidence type="ECO:0000256" key="1">
    <source>
        <dbReference type="SAM" id="MobiDB-lite"/>
    </source>
</evidence>
<comment type="caution">
    <text evidence="2">The sequence shown here is derived from an EMBL/GenBank/DDBJ whole genome shotgun (WGS) entry which is preliminary data.</text>
</comment>
<sequence>MDRQSPGVPGDDGIASTVASQDADATFFKVISENLKYAFNSPLPTTQFPTPYSNQTQQQQQQQQQHSTAEYSDQQNQNQHQQQGLMGQTDVNDGNSDSSLVENSMLAGLPTAMATGPTGEPLNDMNMQPSSVLQFGNAFSNEFLLASPEQFREFLLDSPAGYNFFHKTPAKTPAKTPLRFVTDAKDEGAEQGNVGNGRGTTSGDLFGAVDAKLKNSDSSSSSNTNTTVSNGDHGKSSSNVKNGSSNENNTNDIGHLDGSGVIPPITTSAPADNDNTQTPLRSIDLNLMFNSNHLMASSPSKKFSVSLTPYGRRVLNDMGTPYAKNALLSSNSALADFQKARKHNVKLQSTPPTSLGSYHHRSLEKNKNAAGGALGSLFRDRDLLAPTQEENDENDVYGSSPTTIQLNSSVTKSTIKLDPAKVPHLGKIESGNTNNIDEQLFPNDEDRLPVSPTPKCHNHSNSGSLRIPELPKMGSFKSESSLLASTASNASHHSAHNTRPGKVKKNAKKQPKFQIIVANTQKFNVPTMNQRSSKKNSGLKRSQSLLSSSSASSTSNRSQQRNANGNASNNINTNGRPADGVKRSFSFTSRRGQFNGFQ</sequence>
<feature type="compositionally biased region" description="Polar residues" evidence="1">
    <location>
        <begin position="84"/>
        <end position="101"/>
    </location>
</feature>
<evidence type="ECO:0000313" key="3">
    <source>
        <dbReference type="Proteomes" id="UP000301737"/>
    </source>
</evidence>
<dbReference type="AlphaFoldDB" id="A0A4C2ECK1"/>
<keyword evidence="3" id="KW-1185">Reference proteome</keyword>
<feature type="compositionally biased region" description="Low complexity" evidence="1">
    <location>
        <begin position="541"/>
        <end position="576"/>
    </location>
</feature>
<feature type="region of interest" description="Disordered" evidence="1">
    <location>
        <begin position="425"/>
        <end position="598"/>
    </location>
</feature>
<evidence type="ECO:0008006" key="4">
    <source>
        <dbReference type="Google" id="ProtNLM"/>
    </source>
</evidence>
<feature type="compositionally biased region" description="Low complexity" evidence="1">
    <location>
        <begin position="74"/>
        <end position="83"/>
    </location>
</feature>
<feature type="region of interest" description="Disordered" evidence="1">
    <location>
        <begin position="42"/>
        <end position="101"/>
    </location>
</feature>
<dbReference type="EMBL" id="BIMX01000014">
    <property type="protein sequence ID" value="GCF00013.1"/>
    <property type="molecule type" value="Genomic_DNA"/>
</dbReference>
<feature type="compositionally biased region" description="Low complexity" evidence="1">
    <location>
        <begin position="216"/>
        <end position="251"/>
    </location>
</feature>
<feature type="compositionally biased region" description="Basic residues" evidence="1">
    <location>
        <begin position="493"/>
        <end position="511"/>
    </location>
</feature>
<gene>
    <name evidence="2" type="ORF">ZYGM_003431</name>
</gene>
<feature type="region of interest" description="Disordered" evidence="1">
    <location>
        <begin position="1"/>
        <end position="20"/>
    </location>
</feature>
<feature type="compositionally biased region" description="Polar residues" evidence="1">
    <location>
        <begin position="42"/>
        <end position="54"/>
    </location>
</feature>
<feature type="compositionally biased region" description="Polar residues" evidence="1">
    <location>
        <begin position="265"/>
        <end position="279"/>
    </location>
</feature>
<accession>A0A4C2ECK1</accession>
<evidence type="ECO:0000313" key="2">
    <source>
        <dbReference type="EMBL" id="GCF00013.1"/>
    </source>
</evidence>
<protein>
    <recommendedName>
        <fullName evidence="4">Nuclear division defective protein 1</fullName>
    </recommendedName>
</protein>
<proteinExistence type="predicted"/>
<feature type="compositionally biased region" description="Low complexity" evidence="1">
    <location>
        <begin position="480"/>
        <end position="492"/>
    </location>
</feature>
<feature type="compositionally biased region" description="Low complexity" evidence="1">
    <location>
        <begin position="55"/>
        <end position="65"/>
    </location>
</feature>
<dbReference type="OrthoDB" id="4063682at2759"/>
<organism evidence="2 3">
    <name type="scientific">Zygosaccharomyces mellis</name>
    <dbReference type="NCBI Taxonomy" id="42258"/>
    <lineage>
        <taxon>Eukaryota</taxon>
        <taxon>Fungi</taxon>
        <taxon>Dikarya</taxon>
        <taxon>Ascomycota</taxon>
        <taxon>Saccharomycotina</taxon>
        <taxon>Saccharomycetes</taxon>
        <taxon>Saccharomycetales</taxon>
        <taxon>Saccharomycetaceae</taxon>
        <taxon>Zygosaccharomyces</taxon>
    </lineage>
</organism>
<dbReference type="Proteomes" id="UP000301737">
    <property type="component" value="Unassembled WGS sequence"/>
</dbReference>